<evidence type="ECO:0000313" key="5">
    <source>
        <dbReference type="EMBL" id="KAK8850989.1"/>
    </source>
</evidence>
<evidence type="ECO:0000256" key="2">
    <source>
        <dbReference type="ARBA" id="ARBA00023043"/>
    </source>
</evidence>
<dbReference type="SUPFAM" id="SSF48403">
    <property type="entry name" value="Ankyrin repeat"/>
    <property type="match status" value="2"/>
</dbReference>
<dbReference type="Gene3D" id="1.25.40.20">
    <property type="entry name" value="Ankyrin repeat-containing domain"/>
    <property type="match status" value="3"/>
</dbReference>
<feature type="compositionally biased region" description="Basic and acidic residues" evidence="4">
    <location>
        <begin position="446"/>
        <end position="460"/>
    </location>
</feature>
<dbReference type="Proteomes" id="UP001390339">
    <property type="component" value="Unassembled WGS sequence"/>
</dbReference>
<name>A0ABR2HQM3_9PEZI</name>
<evidence type="ECO:0000256" key="1">
    <source>
        <dbReference type="ARBA" id="ARBA00022737"/>
    </source>
</evidence>
<keyword evidence="6" id="KW-1185">Reference proteome</keyword>
<feature type="region of interest" description="Disordered" evidence="4">
    <location>
        <begin position="444"/>
        <end position="466"/>
    </location>
</feature>
<proteinExistence type="predicted"/>
<feature type="repeat" description="ANK" evidence="3">
    <location>
        <begin position="192"/>
        <end position="224"/>
    </location>
</feature>
<protein>
    <submittedName>
        <fullName evidence="5">Ankyrin repeat domain-containing protein</fullName>
    </submittedName>
</protein>
<evidence type="ECO:0000256" key="4">
    <source>
        <dbReference type="SAM" id="MobiDB-lite"/>
    </source>
</evidence>
<reference evidence="5 6" key="1">
    <citation type="journal article" date="2024" name="IMA Fungus">
        <title>Apiospora arundinis, a panoply of carbohydrate-active enzymes and secondary metabolites.</title>
        <authorList>
            <person name="Sorensen T."/>
            <person name="Petersen C."/>
            <person name="Muurmann A.T."/>
            <person name="Christiansen J.V."/>
            <person name="Brundto M.L."/>
            <person name="Overgaard C.K."/>
            <person name="Boysen A.T."/>
            <person name="Wollenberg R.D."/>
            <person name="Larsen T.O."/>
            <person name="Sorensen J.L."/>
            <person name="Nielsen K.L."/>
            <person name="Sondergaard T.E."/>
        </authorList>
    </citation>
    <scope>NUCLEOTIDE SEQUENCE [LARGE SCALE GENOMIC DNA]</scope>
    <source>
        <strain evidence="5 6">AAU 773</strain>
    </source>
</reference>
<evidence type="ECO:0000313" key="6">
    <source>
        <dbReference type="Proteomes" id="UP001390339"/>
    </source>
</evidence>
<dbReference type="PROSITE" id="PS50297">
    <property type="entry name" value="ANK_REP_REGION"/>
    <property type="match status" value="2"/>
</dbReference>
<dbReference type="PANTHER" id="PTHR24189">
    <property type="entry name" value="MYOTROPHIN"/>
    <property type="match status" value="1"/>
</dbReference>
<dbReference type="Pfam" id="PF00023">
    <property type="entry name" value="Ank"/>
    <property type="match status" value="2"/>
</dbReference>
<dbReference type="InterPro" id="IPR002110">
    <property type="entry name" value="Ankyrin_rpt"/>
</dbReference>
<dbReference type="SMART" id="SM00248">
    <property type="entry name" value="ANK"/>
    <property type="match status" value="3"/>
</dbReference>
<evidence type="ECO:0000256" key="3">
    <source>
        <dbReference type="PROSITE-ProRule" id="PRU00023"/>
    </source>
</evidence>
<dbReference type="InterPro" id="IPR050745">
    <property type="entry name" value="Multifunctional_regulatory"/>
</dbReference>
<feature type="repeat" description="ANK" evidence="3">
    <location>
        <begin position="106"/>
        <end position="138"/>
    </location>
</feature>
<dbReference type="PROSITE" id="PS50088">
    <property type="entry name" value="ANK_REPEAT"/>
    <property type="match status" value="2"/>
</dbReference>
<dbReference type="EMBL" id="JAPCWZ010000009">
    <property type="protein sequence ID" value="KAK8850989.1"/>
    <property type="molecule type" value="Genomic_DNA"/>
</dbReference>
<sequence length="466" mass="53149">MATSSDDLSSGGWFDRLSDDLLMAIADLGHLKDLSKLIRTSKCLYQRLNSYLYITGMKRDGRPLQYACRHSDRGDVITRLLSYHESEKDAAILQHRFRYDYNCGASKKTPLVLAIRCYNLSAVRTLLDHGAKLDLPNDRLRKRAPFWPSQPIHLIWDDEWQYRPKVQHEMLELLLDKGADVNARTACVSPRFAYTPLYLAIMYGTMRSIRFLLAHGASVTDTCDIFMTVSAHGHSIQGLQSPFSLFLKSCIREDKITPDVYQTVRLFVEAGAKQNALDSMLLDCLTPHEDENWAEIVDLLLAYGANPKTTTEDGEPCLVHFLQEHLEWRPHWNFRDVYATSHENRIRYDRTRKVTIRIIKLFTQAGVNINYTDVSSPTGRTPWMVAAALRPDFEHLFRDILNMGADGRARDRHGGTAFHAMFVDSGTAVKERIGPLVARGCPLHAKNHDGRPDVHRDHLPQARHAL</sequence>
<comment type="caution">
    <text evidence="5">The sequence shown here is derived from an EMBL/GenBank/DDBJ whole genome shotgun (WGS) entry which is preliminary data.</text>
</comment>
<gene>
    <name evidence="5" type="ORF">PGQ11_013468</name>
</gene>
<keyword evidence="1" id="KW-0677">Repeat</keyword>
<keyword evidence="2 3" id="KW-0040">ANK repeat</keyword>
<organism evidence="5 6">
    <name type="scientific">Apiospora arundinis</name>
    <dbReference type="NCBI Taxonomy" id="335852"/>
    <lineage>
        <taxon>Eukaryota</taxon>
        <taxon>Fungi</taxon>
        <taxon>Dikarya</taxon>
        <taxon>Ascomycota</taxon>
        <taxon>Pezizomycotina</taxon>
        <taxon>Sordariomycetes</taxon>
        <taxon>Xylariomycetidae</taxon>
        <taxon>Amphisphaeriales</taxon>
        <taxon>Apiosporaceae</taxon>
        <taxon>Apiospora</taxon>
    </lineage>
</organism>
<accession>A0ABR2HQM3</accession>
<dbReference type="InterPro" id="IPR036770">
    <property type="entry name" value="Ankyrin_rpt-contain_sf"/>
</dbReference>